<reference evidence="2" key="1">
    <citation type="submission" date="2014-03" db="EMBL/GenBank/DDBJ databases">
        <authorList>
            <person name="Aksoy S."/>
            <person name="Warren W."/>
            <person name="Wilson R.K."/>
        </authorList>
    </citation>
    <scope>NUCLEOTIDE SEQUENCE [LARGE SCALE GENOMIC DNA]</scope>
    <source>
        <strain evidence="2">IAEA</strain>
    </source>
</reference>
<dbReference type="Proteomes" id="UP000092445">
    <property type="component" value="Unassembled WGS sequence"/>
</dbReference>
<accession>A0A1B0A9Q4</accession>
<dbReference type="VEuPathDB" id="VectorBase:GPAI038727"/>
<sequence length="199" mass="23014">MILTTTILQQHDLIISIKFHNDYIRLLNTVAYMLRFIYNCKFKAKGKYGSLDATELDASRLKTIKYIQSISFHAEIAAVQKGANPNAKDSSHLVYSSLSLGFFCTWWRILNGFVFYNIHCVIHFPRVPYFSSIDLMVEPESIDKVQTMKTLLIWHSAQTLRQQFRYLLIVTVPNYKMDMCLIACVEQDIGFLLASLNDL</sequence>
<dbReference type="AlphaFoldDB" id="A0A1B0A9Q4"/>
<organism evidence="1 2">
    <name type="scientific">Glossina pallidipes</name>
    <name type="common">Tsetse fly</name>
    <dbReference type="NCBI Taxonomy" id="7398"/>
    <lineage>
        <taxon>Eukaryota</taxon>
        <taxon>Metazoa</taxon>
        <taxon>Ecdysozoa</taxon>
        <taxon>Arthropoda</taxon>
        <taxon>Hexapoda</taxon>
        <taxon>Insecta</taxon>
        <taxon>Pterygota</taxon>
        <taxon>Neoptera</taxon>
        <taxon>Endopterygota</taxon>
        <taxon>Diptera</taxon>
        <taxon>Brachycera</taxon>
        <taxon>Muscomorpha</taxon>
        <taxon>Hippoboscoidea</taxon>
        <taxon>Glossinidae</taxon>
        <taxon>Glossina</taxon>
    </lineage>
</organism>
<proteinExistence type="predicted"/>
<keyword evidence="2" id="KW-1185">Reference proteome</keyword>
<evidence type="ECO:0000313" key="2">
    <source>
        <dbReference type="Proteomes" id="UP000092445"/>
    </source>
</evidence>
<protein>
    <submittedName>
        <fullName evidence="1">Uncharacterized protein</fullName>
    </submittedName>
</protein>
<name>A0A1B0A9Q4_GLOPL</name>
<reference evidence="1" key="2">
    <citation type="submission" date="2020-05" db="UniProtKB">
        <authorList>
            <consortium name="EnsemblMetazoa"/>
        </authorList>
    </citation>
    <scope>IDENTIFICATION</scope>
    <source>
        <strain evidence="1">IAEA</strain>
    </source>
</reference>
<evidence type="ECO:0000313" key="1">
    <source>
        <dbReference type="EnsemblMetazoa" id="GPAI038727-PA"/>
    </source>
</evidence>
<dbReference type="EnsemblMetazoa" id="GPAI038727-RA">
    <property type="protein sequence ID" value="GPAI038727-PA"/>
    <property type="gene ID" value="GPAI038727"/>
</dbReference>